<gene>
    <name evidence="5" type="ORF">GPUH_LOCUS16690</name>
</gene>
<dbReference type="Pfam" id="PF01234">
    <property type="entry name" value="NNMT_PNMT_TEMT"/>
    <property type="match status" value="1"/>
</dbReference>
<evidence type="ECO:0000313" key="5">
    <source>
        <dbReference type="EMBL" id="VDN28364.1"/>
    </source>
</evidence>
<organism evidence="7">
    <name type="scientific">Gongylonema pulchrum</name>
    <dbReference type="NCBI Taxonomy" id="637853"/>
    <lineage>
        <taxon>Eukaryota</taxon>
        <taxon>Metazoa</taxon>
        <taxon>Ecdysozoa</taxon>
        <taxon>Nematoda</taxon>
        <taxon>Chromadorea</taxon>
        <taxon>Rhabditida</taxon>
        <taxon>Spirurina</taxon>
        <taxon>Spiruromorpha</taxon>
        <taxon>Spiruroidea</taxon>
        <taxon>Gongylonematidae</taxon>
        <taxon>Gongylonema</taxon>
    </lineage>
</organism>
<evidence type="ECO:0000256" key="2">
    <source>
        <dbReference type="ARBA" id="ARBA00022603"/>
    </source>
</evidence>
<accession>A0A183E6U9</accession>
<proteinExistence type="inferred from homology"/>
<keyword evidence="4" id="KW-0949">S-adenosyl-L-methionine</keyword>
<dbReference type="OrthoDB" id="10050085at2759"/>
<dbReference type="GO" id="GO:0005829">
    <property type="term" value="C:cytosol"/>
    <property type="evidence" value="ECO:0007669"/>
    <property type="project" value="TreeGrafter"/>
</dbReference>
<evidence type="ECO:0000313" key="6">
    <source>
        <dbReference type="Proteomes" id="UP000271098"/>
    </source>
</evidence>
<name>A0A183E6U9_9BILA</name>
<keyword evidence="3" id="KW-0808">Transferase</keyword>
<dbReference type="Proteomes" id="UP000271098">
    <property type="component" value="Unassembled WGS sequence"/>
</dbReference>
<dbReference type="InterPro" id="IPR029063">
    <property type="entry name" value="SAM-dependent_MTases_sf"/>
</dbReference>
<dbReference type="EMBL" id="UYRT01084107">
    <property type="protein sequence ID" value="VDN28364.1"/>
    <property type="molecule type" value="Genomic_DNA"/>
</dbReference>
<keyword evidence="2" id="KW-0489">Methyltransferase</keyword>
<keyword evidence="6" id="KW-1185">Reference proteome</keyword>
<dbReference type="GO" id="GO:0032259">
    <property type="term" value="P:methylation"/>
    <property type="evidence" value="ECO:0007669"/>
    <property type="project" value="UniProtKB-KW"/>
</dbReference>
<dbReference type="Gene3D" id="3.40.50.150">
    <property type="entry name" value="Vaccinia Virus protein VP39"/>
    <property type="match status" value="2"/>
</dbReference>
<evidence type="ECO:0000313" key="7">
    <source>
        <dbReference type="WBParaSite" id="GPUH_0001671201-mRNA-1"/>
    </source>
</evidence>
<dbReference type="GO" id="GO:0008170">
    <property type="term" value="F:N-methyltransferase activity"/>
    <property type="evidence" value="ECO:0007669"/>
    <property type="project" value="TreeGrafter"/>
</dbReference>
<dbReference type="WBParaSite" id="GPUH_0001671201-mRNA-1">
    <property type="protein sequence ID" value="GPUH_0001671201-mRNA-1"/>
    <property type="gene ID" value="GPUH_0001671201"/>
</dbReference>
<comment type="similarity">
    <text evidence="1">Belongs to the class I-like SAM-binding methyltransferase superfamily. NNMT/PNMT/TEMT family.</text>
</comment>
<dbReference type="PROSITE" id="PS51681">
    <property type="entry name" value="SAM_MT_NNMT_PNMT_TEMT"/>
    <property type="match status" value="1"/>
</dbReference>
<reference evidence="7" key="1">
    <citation type="submission" date="2016-06" db="UniProtKB">
        <authorList>
            <consortium name="WormBaseParasite"/>
        </authorList>
    </citation>
    <scope>IDENTIFICATION</scope>
</reference>
<evidence type="ECO:0000256" key="4">
    <source>
        <dbReference type="ARBA" id="ARBA00022691"/>
    </source>
</evidence>
<dbReference type="SUPFAM" id="SSF53335">
    <property type="entry name" value="S-adenosyl-L-methionine-dependent methyltransferases"/>
    <property type="match status" value="2"/>
</dbReference>
<reference evidence="5 6" key="2">
    <citation type="submission" date="2018-11" db="EMBL/GenBank/DDBJ databases">
        <authorList>
            <consortium name="Pathogen Informatics"/>
        </authorList>
    </citation>
    <scope>NUCLEOTIDE SEQUENCE [LARGE SCALE GENOMIC DNA]</scope>
</reference>
<evidence type="ECO:0000256" key="3">
    <source>
        <dbReference type="ARBA" id="ARBA00022679"/>
    </source>
</evidence>
<dbReference type="PANTHER" id="PTHR10867:SF17">
    <property type="entry name" value="NICOTINAMIDE N-METHYLTRANSFERASE"/>
    <property type="match status" value="1"/>
</dbReference>
<dbReference type="InterPro" id="IPR000940">
    <property type="entry name" value="NNMT_TEMT_trans"/>
</dbReference>
<sequence>MTVKPLYPFDPDEYLRAFYSSPTEDTAMRTVLFFLPGILYWVPEKIRTFDPDEYLRAFYSSPTEDTAMRTVLFFLPGILYWIPEKIRTVLDLGAGPTVYVPIIFRRHAEQIYSADYAQRNCEMLKIWAENRSSFEWTEICKWIRSIENSNESHSEMEKSARSKLAAVLRIYSADYAQRNCETLKIWAENRSPFEWTEICKWIRSIENSNESPSEMEKSARNKLAAVLRIDLHAQPNIQCIHFKRSSSDHIPQQFQIVVSIFCLEYSCENAHEYRQAVRNTANLIEPNGFLVIS</sequence>
<evidence type="ECO:0000256" key="1">
    <source>
        <dbReference type="ARBA" id="ARBA00007996"/>
    </source>
</evidence>
<dbReference type="PANTHER" id="PTHR10867">
    <property type="entry name" value="NNMT/PNMT/TEMT FAMILY MEMBER"/>
    <property type="match status" value="1"/>
</dbReference>
<dbReference type="AlphaFoldDB" id="A0A183E6U9"/>
<protein>
    <submittedName>
        <fullName evidence="7">NNMT/PNMT/TEMT family protein</fullName>
    </submittedName>
</protein>